<dbReference type="InterPro" id="IPR032675">
    <property type="entry name" value="LRR_dom_sf"/>
</dbReference>
<name>A0AAD7BMF7_9AGAR</name>
<evidence type="ECO:0008006" key="3">
    <source>
        <dbReference type="Google" id="ProtNLM"/>
    </source>
</evidence>
<dbReference type="EMBL" id="JARKIF010000012">
    <property type="protein sequence ID" value="KAJ7625503.1"/>
    <property type="molecule type" value="Genomic_DNA"/>
</dbReference>
<dbReference type="AlphaFoldDB" id="A0AAD7BMF7"/>
<gene>
    <name evidence="1" type="ORF">FB45DRAFT_67399</name>
</gene>
<accession>A0AAD7BMF7</accession>
<sequence length="413" mass="45330">MSFPREHLFPNVRGLGFMFHELCLPHTSLFLSPKITRINVELDPAPAYLPLVPLFGAKCPSLTSICLRYRGGRVEAPYHLRARAASTLIQSLDKIRHLTAGPIDVAACGHLMSLPELKSLAVHVHEILMPEVSSESTFRYLESLEICVARPALAFNFLPALSKACPLNNLQIGLEEATALESEARQLCTVIVDCSPTSVESLSVDFGQYSDAAAVSSDLYTVVPATLRPLLALTELVTINVTVPFGLCLDDAFVSEMAAAWPLVQHLTLRRPYVLGEPSPPSLVTVSSLTVFALRCPDLRSLAIPLSDTPPEPVEEPPQSLRPKQTVLTLLEVMDSHIQKPFPVAAYLSSVFPNIRFVATTRQAMDLGDNDPAPQDAEASKRWKQVQELIPLLVGIRESGITVGCWVWKVWSR</sequence>
<dbReference type="Gene3D" id="3.80.10.10">
    <property type="entry name" value="Ribonuclease Inhibitor"/>
    <property type="match status" value="1"/>
</dbReference>
<evidence type="ECO:0000313" key="1">
    <source>
        <dbReference type="EMBL" id="KAJ7625503.1"/>
    </source>
</evidence>
<reference evidence="1" key="1">
    <citation type="submission" date="2023-03" db="EMBL/GenBank/DDBJ databases">
        <title>Massive genome expansion in bonnet fungi (Mycena s.s.) driven by repeated elements and novel gene families across ecological guilds.</title>
        <authorList>
            <consortium name="Lawrence Berkeley National Laboratory"/>
            <person name="Harder C.B."/>
            <person name="Miyauchi S."/>
            <person name="Viragh M."/>
            <person name="Kuo A."/>
            <person name="Thoen E."/>
            <person name="Andreopoulos B."/>
            <person name="Lu D."/>
            <person name="Skrede I."/>
            <person name="Drula E."/>
            <person name="Henrissat B."/>
            <person name="Morin E."/>
            <person name="Kohler A."/>
            <person name="Barry K."/>
            <person name="LaButti K."/>
            <person name="Morin E."/>
            <person name="Salamov A."/>
            <person name="Lipzen A."/>
            <person name="Mereny Z."/>
            <person name="Hegedus B."/>
            <person name="Baldrian P."/>
            <person name="Stursova M."/>
            <person name="Weitz H."/>
            <person name="Taylor A."/>
            <person name="Grigoriev I.V."/>
            <person name="Nagy L.G."/>
            <person name="Martin F."/>
            <person name="Kauserud H."/>
        </authorList>
    </citation>
    <scope>NUCLEOTIDE SEQUENCE</scope>
    <source>
        <strain evidence="1">9284</strain>
    </source>
</reference>
<protein>
    <recommendedName>
        <fullName evidence="3">F-box domain-containing protein</fullName>
    </recommendedName>
</protein>
<keyword evidence="2" id="KW-1185">Reference proteome</keyword>
<comment type="caution">
    <text evidence="1">The sequence shown here is derived from an EMBL/GenBank/DDBJ whole genome shotgun (WGS) entry which is preliminary data.</text>
</comment>
<evidence type="ECO:0000313" key="2">
    <source>
        <dbReference type="Proteomes" id="UP001221142"/>
    </source>
</evidence>
<dbReference type="Proteomes" id="UP001221142">
    <property type="component" value="Unassembled WGS sequence"/>
</dbReference>
<organism evidence="1 2">
    <name type="scientific">Roridomyces roridus</name>
    <dbReference type="NCBI Taxonomy" id="1738132"/>
    <lineage>
        <taxon>Eukaryota</taxon>
        <taxon>Fungi</taxon>
        <taxon>Dikarya</taxon>
        <taxon>Basidiomycota</taxon>
        <taxon>Agaricomycotina</taxon>
        <taxon>Agaricomycetes</taxon>
        <taxon>Agaricomycetidae</taxon>
        <taxon>Agaricales</taxon>
        <taxon>Marasmiineae</taxon>
        <taxon>Mycenaceae</taxon>
        <taxon>Roridomyces</taxon>
    </lineage>
</organism>
<proteinExistence type="predicted"/>